<proteinExistence type="predicted"/>
<reference evidence="1 2" key="1">
    <citation type="journal article" date="2012" name="Science">
        <title>The Paleozoic origin of enzymatic lignin decomposition reconstructed from 31 fungal genomes.</title>
        <authorList>
            <person name="Floudas D."/>
            <person name="Binder M."/>
            <person name="Riley R."/>
            <person name="Barry K."/>
            <person name="Blanchette R.A."/>
            <person name="Henrissat B."/>
            <person name="Martinez A.T."/>
            <person name="Otillar R."/>
            <person name="Spatafora J.W."/>
            <person name="Yadav J.S."/>
            <person name="Aerts A."/>
            <person name="Benoit I."/>
            <person name="Boyd A."/>
            <person name="Carlson A."/>
            <person name="Copeland A."/>
            <person name="Coutinho P.M."/>
            <person name="de Vries R.P."/>
            <person name="Ferreira P."/>
            <person name="Findley K."/>
            <person name="Foster B."/>
            <person name="Gaskell J."/>
            <person name="Glotzer D."/>
            <person name="Gorecki P."/>
            <person name="Heitman J."/>
            <person name="Hesse C."/>
            <person name="Hori C."/>
            <person name="Igarashi K."/>
            <person name="Jurgens J.A."/>
            <person name="Kallen N."/>
            <person name="Kersten P."/>
            <person name="Kohler A."/>
            <person name="Kuees U."/>
            <person name="Kumar T.K.A."/>
            <person name="Kuo A."/>
            <person name="LaButti K."/>
            <person name="Larrondo L.F."/>
            <person name="Lindquist E."/>
            <person name="Ling A."/>
            <person name="Lombard V."/>
            <person name="Lucas S."/>
            <person name="Lundell T."/>
            <person name="Martin R."/>
            <person name="McLaughlin D.J."/>
            <person name="Morgenstern I."/>
            <person name="Morin E."/>
            <person name="Murat C."/>
            <person name="Nagy L.G."/>
            <person name="Nolan M."/>
            <person name="Ohm R.A."/>
            <person name="Patyshakuliyeva A."/>
            <person name="Rokas A."/>
            <person name="Ruiz-Duenas F.J."/>
            <person name="Sabat G."/>
            <person name="Salamov A."/>
            <person name="Samejima M."/>
            <person name="Schmutz J."/>
            <person name="Slot J.C."/>
            <person name="St John F."/>
            <person name="Stenlid J."/>
            <person name="Sun H."/>
            <person name="Sun S."/>
            <person name="Syed K."/>
            <person name="Tsang A."/>
            <person name="Wiebenga A."/>
            <person name="Young D."/>
            <person name="Pisabarro A."/>
            <person name="Eastwood D.C."/>
            <person name="Martin F."/>
            <person name="Cullen D."/>
            <person name="Grigoriev I.V."/>
            <person name="Hibbett D.S."/>
        </authorList>
    </citation>
    <scope>NUCLEOTIDE SEQUENCE</scope>
    <source>
        <strain evidence="2">FP-58527</strain>
    </source>
</reference>
<accession>S8FSU7</accession>
<sequence length="55" mass="5479">MAGIVALESVHAEQHAVSFTNECGFGTPNLWSAGGQLLSTGGSVTFNGATTGLLA</sequence>
<dbReference type="HOGENOM" id="CLU_3032342_0_0_1"/>
<dbReference type="Proteomes" id="UP000015241">
    <property type="component" value="Unassembled WGS sequence"/>
</dbReference>
<keyword evidence="2" id="KW-1185">Reference proteome</keyword>
<protein>
    <submittedName>
        <fullName evidence="1">Uncharacterized protein</fullName>
    </submittedName>
</protein>
<evidence type="ECO:0000313" key="2">
    <source>
        <dbReference type="Proteomes" id="UP000015241"/>
    </source>
</evidence>
<dbReference type="EMBL" id="KE504143">
    <property type="protein sequence ID" value="EPT01255.1"/>
    <property type="molecule type" value="Genomic_DNA"/>
</dbReference>
<gene>
    <name evidence="1" type="ORF">FOMPIDRAFT_84912</name>
</gene>
<dbReference type="InParanoid" id="S8FSU7"/>
<dbReference type="OrthoDB" id="3342934at2759"/>
<name>S8FSU7_FOMSC</name>
<evidence type="ECO:0000313" key="1">
    <source>
        <dbReference type="EMBL" id="EPT01255.1"/>
    </source>
</evidence>
<organism evidence="1 2">
    <name type="scientific">Fomitopsis schrenkii</name>
    <name type="common">Brown rot fungus</name>
    <dbReference type="NCBI Taxonomy" id="2126942"/>
    <lineage>
        <taxon>Eukaryota</taxon>
        <taxon>Fungi</taxon>
        <taxon>Dikarya</taxon>
        <taxon>Basidiomycota</taxon>
        <taxon>Agaricomycotina</taxon>
        <taxon>Agaricomycetes</taxon>
        <taxon>Polyporales</taxon>
        <taxon>Fomitopsis</taxon>
    </lineage>
</organism>
<dbReference type="AlphaFoldDB" id="S8FSU7"/>